<feature type="chain" id="PRO_5014129196" description="Peptidoglycan binding-like domain-containing protein" evidence="1">
    <location>
        <begin position="23"/>
        <end position="365"/>
    </location>
</feature>
<dbReference type="InterPro" id="IPR002477">
    <property type="entry name" value="Peptidoglycan-bd-like"/>
</dbReference>
<dbReference type="RefSeq" id="WP_093984676.1">
    <property type="nucleotide sequence ID" value="NZ_BMDE01000005.1"/>
</dbReference>
<feature type="domain" description="Peptidoglycan binding-like" evidence="2">
    <location>
        <begin position="308"/>
        <end position="348"/>
    </location>
</feature>
<keyword evidence="1" id="KW-0732">Signal</keyword>
<dbReference type="PROSITE" id="PS51257">
    <property type="entry name" value="PROKAR_LIPOPROTEIN"/>
    <property type="match status" value="1"/>
</dbReference>
<dbReference type="InterPro" id="IPR036366">
    <property type="entry name" value="PGBDSf"/>
</dbReference>
<proteinExistence type="predicted"/>
<dbReference type="InterPro" id="IPR036365">
    <property type="entry name" value="PGBD-like_sf"/>
</dbReference>
<dbReference type="AlphaFoldDB" id="A0A2I0CSX5"/>
<dbReference type="Proteomes" id="UP000242861">
    <property type="component" value="Unassembled WGS sequence"/>
</dbReference>
<feature type="signal peptide" evidence="1">
    <location>
        <begin position="1"/>
        <end position="22"/>
    </location>
</feature>
<organism evidence="3 4">
    <name type="scientific">Pseudomonas fluvialis</name>
    <dbReference type="NCBI Taxonomy" id="1793966"/>
    <lineage>
        <taxon>Bacteria</taxon>
        <taxon>Pseudomonadati</taxon>
        <taxon>Pseudomonadota</taxon>
        <taxon>Gammaproteobacteria</taxon>
        <taxon>Pseudomonadales</taxon>
        <taxon>Pseudomonadaceae</taxon>
        <taxon>Pseudomonas</taxon>
    </lineage>
</organism>
<reference evidence="4" key="1">
    <citation type="submission" date="2017-12" db="EMBL/GenBank/DDBJ databases">
        <authorList>
            <person name="Yu X.-Y."/>
        </authorList>
    </citation>
    <scope>NUCLEOTIDE SEQUENCE [LARGE SCALE GENOMIC DNA]</scope>
    <source>
        <strain evidence="4">ZYSR67-Z</strain>
    </source>
</reference>
<evidence type="ECO:0000313" key="4">
    <source>
        <dbReference type="Proteomes" id="UP000242861"/>
    </source>
</evidence>
<dbReference type="SUPFAM" id="SSF47090">
    <property type="entry name" value="PGBD-like"/>
    <property type="match status" value="1"/>
</dbReference>
<sequence length="365" mass="39818">MMKLGYYLLPGLLLGISGCASTTPDSEVDSVHYSQWAEQQAQQNAEAAPQVAAEPVLAQLDEATPAAAENTSQASQPAAFVVSANQCWVQSVVRPKPVQKPLEVVTKDSVNKIQVTPTQLSQERKQVVTKDGVTMYKVEPPVYRQVKERVEVRPEIVRTIVEPAVFEMKKEVVEVEAARTELEACKTAGVTFARENTARTLCARLIPAKTATVMKKTLVKPETKREVVEPAVFKEVTRWVLETPARVVEVPVANETAELPVQVVAQAEKVDEQQVPAEVRQLTATEYTGEPQMVTVRAVCDADLNAPMIVSMQNALQSAGLNPGAADGKLGPRTVAALLEYQRRHGLAYGALTYESLQHLGVVQQ</sequence>
<comment type="caution">
    <text evidence="3">The sequence shown here is derived from an EMBL/GenBank/DDBJ whole genome shotgun (WGS) entry which is preliminary data.</text>
</comment>
<dbReference type="EMBL" id="PIYS01000004">
    <property type="protein sequence ID" value="PKF72346.1"/>
    <property type="molecule type" value="Genomic_DNA"/>
</dbReference>
<accession>A0A2I0CSX5</accession>
<dbReference type="Gene3D" id="1.10.101.10">
    <property type="entry name" value="PGBD-like superfamily/PGBD"/>
    <property type="match status" value="1"/>
</dbReference>
<evidence type="ECO:0000256" key="1">
    <source>
        <dbReference type="SAM" id="SignalP"/>
    </source>
</evidence>
<gene>
    <name evidence="3" type="ORF">CW360_03780</name>
</gene>
<protein>
    <recommendedName>
        <fullName evidence="2">Peptidoglycan binding-like domain-containing protein</fullName>
    </recommendedName>
</protein>
<name>A0A2I0CSX5_9PSED</name>
<evidence type="ECO:0000313" key="3">
    <source>
        <dbReference type="EMBL" id="PKF72346.1"/>
    </source>
</evidence>
<evidence type="ECO:0000259" key="2">
    <source>
        <dbReference type="Pfam" id="PF01471"/>
    </source>
</evidence>
<dbReference type="Pfam" id="PF01471">
    <property type="entry name" value="PG_binding_1"/>
    <property type="match status" value="1"/>
</dbReference>